<evidence type="ECO:0000313" key="1">
    <source>
        <dbReference type="EMBL" id="KAL3417237.1"/>
    </source>
</evidence>
<dbReference type="PANTHER" id="PTHR37540">
    <property type="entry name" value="TRANSCRIPTION FACTOR (ACR-2), PUTATIVE-RELATED-RELATED"/>
    <property type="match status" value="1"/>
</dbReference>
<gene>
    <name evidence="1" type="ORF">PVAG01_11237</name>
</gene>
<comment type="caution">
    <text evidence="1">The sequence shown here is derived from an EMBL/GenBank/DDBJ whole genome shotgun (WGS) entry which is preliminary data.</text>
</comment>
<reference evidence="1 2" key="1">
    <citation type="submission" date="2024-06" db="EMBL/GenBank/DDBJ databases">
        <title>Complete genome of Phlyctema vagabunda strain 19-DSS-EL-015.</title>
        <authorList>
            <person name="Fiorenzani C."/>
        </authorList>
    </citation>
    <scope>NUCLEOTIDE SEQUENCE [LARGE SCALE GENOMIC DNA]</scope>
    <source>
        <strain evidence="1 2">19-DSS-EL-015</strain>
    </source>
</reference>
<sequence length="230" mass="25146">MVQPQYTAGFQFIVSTPSEKLDKHHRKTIRGHATRAGRPTRQAVKLSSWISPERRLDSTLNPPSPGQVGAAFSGLQLPPGVEPYMIQELVKLIDLSKHGVYPYDICLNVHIVERGWFPYMISDICCLHSMMFSVKAFVENAPGGQLSHSASLHYARTLQLLQARLNEPDQTAAISDSTIMVVVTLAAAAEITGDAEAVANHARGLDTIVGLRGGVRALTTHNNLQVKVCR</sequence>
<organism evidence="1 2">
    <name type="scientific">Phlyctema vagabunda</name>
    <dbReference type="NCBI Taxonomy" id="108571"/>
    <lineage>
        <taxon>Eukaryota</taxon>
        <taxon>Fungi</taxon>
        <taxon>Dikarya</taxon>
        <taxon>Ascomycota</taxon>
        <taxon>Pezizomycotina</taxon>
        <taxon>Leotiomycetes</taxon>
        <taxon>Helotiales</taxon>
        <taxon>Dermateaceae</taxon>
        <taxon>Phlyctema</taxon>
    </lineage>
</organism>
<proteinExistence type="predicted"/>
<dbReference type="PANTHER" id="PTHR37540:SF5">
    <property type="entry name" value="TRANSCRIPTION FACTOR DOMAIN-CONTAINING PROTEIN"/>
    <property type="match status" value="1"/>
</dbReference>
<evidence type="ECO:0000313" key="2">
    <source>
        <dbReference type="Proteomes" id="UP001629113"/>
    </source>
</evidence>
<accession>A0ABR4P1R4</accession>
<name>A0ABR4P1R4_9HELO</name>
<dbReference type="EMBL" id="JBFCZG010000011">
    <property type="protein sequence ID" value="KAL3417237.1"/>
    <property type="molecule type" value="Genomic_DNA"/>
</dbReference>
<dbReference type="Proteomes" id="UP001629113">
    <property type="component" value="Unassembled WGS sequence"/>
</dbReference>
<keyword evidence="2" id="KW-1185">Reference proteome</keyword>
<protein>
    <submittedName>
        <fullName evidence="1">Uncharacterized protein</fullName>
    </submittedName>
</protein>